<evidence type="ECO:0000313" key="3">
    <source>
        <dbReference type="Proteomes" id="UP001500683"/>
    </source>
</evidence>
<feature type="transmembrane region" description="Helical" evidence="1">
    <location>
        <begin position="58"/>
        <end position="78"/>
    </location>
</feature>
<dbReference type="Proteomes" id="UP001500683">
    <property type="component" value="Unassembled WGS sequence"/>
</dbReference>
<name>A0ABP7V7D9_9ACTN</name>
<dbReference type="RefSeq" id="WP_344942030.1">
    <property type="nucleotide sequence ID" value="NZ_BAAAZG010000002.1"/>
</dbReference>
<dbReference type="EMBL" id="BAAAZG010000002">
    <property type="protein sequence ID" value="GAA4061101.1"/>
    <property type="molecule type" value="Genomic_DNA"/>
</dbReference>
<feature type="transmembrane region" description="Helical" evidence="1">
    <location>
        <begin position="85"/>
        <end position="104"/>
    </location>
</feature>
<keyword evidence="1" id="KW-1133">Transmembrane helix</keyword>
<reference evidence="3" key="1">
    <citation type="journal article" date="2019" name="Int. J. Syst. Evol. Microbiol.">
        <title>The Global Catalogue of Microorganisms (GCM) 10K type strain sequencing project: providing services to taxonomists for standard genome sequencing and annotation.</title>
        <authorList>
            <consortium name="The Broad Institute Genomics Platform"/>
            <consortium name="The Broad Institute Genome Sequencing Center for Infectious Disease"/>
            <person name="Wu L."/>
            <person name="Ma J."/>
        </authorList>
    </citation>
    <scope>NUCLEOTIDE SEQUENCE [LARGE SCALE GENOMIC DNA]</scope>
    <source>
        <strain evidence="3">JCM 16702</strain>
    </source>
</reference>
<keyword evidence="1" id="KW-0472">Membrane</keyword>
<gene>
    <name evidence="2" type="ORF">GCM10022214_12500</name>
</gene>
<evidence type="ECO:0000313" key="2">
    <source>
        <dbReference type="EMBL" id="GAA4061101.1"/>
    </source>
</evidence>
<proteinExistence type="predicted"/>
<organism evidence="2 3">
    <name type="scientific">Actinomadura miaoliensis</name>
    <dbReference type="NCBI Taxonomy" id="430685"/>
    <lineage>
        <taxon>Bacteria</taxon>
        <taxon>Bacillati</taxon>
        <taxon>Actinomycetota</taxon>
        <taxon>Actinomycetes</taxon>
        <taxon>Streptosporangiales</taxon>
        <taxon>Thermomonosporaceae</taxon>
        <taxon>Actinomadura</taxon>
    </lineage>
</organism>
<feature type="transmembrane region" description="Helical" evidence="1">
    <location>
        <begin position="21"/>
        <end position="46"/>
    </location>
</feature>
<comment type="caution">
    <text evidence="2">The sequence shown here is derived from an EMBL/GenBank/DDBJ whole genome shotgun (WGS) entry which is preliminary data.</text>
</comment>
<keyword evidence="1" id="KW-0812">Transmembrane</keyword>
<protein>
    <recommendedName>
        <fullName evidence="4">Integral membrane protein</fullName>
    </recommendedName>
</protein>
<feature type="transmembrane region" description="Helical" evidence="1">
    <location>
        <begin position="110"/>
        <end position="132"/>
    </location>
</feature>
<evidence type="ECO:0000256" key="1">
    <source>
        <dbReference type="SAM" id="Phobius"/>
    </source>
</evidence>
<evidence type="ECO:0008006" key="4">
    <source>
        <dbReference type="Google" id="ProtNLM"/>
    </source>
</evidence>
<sequence length="141" mass="14592">MSSPIRSASPAHAERALPPRFFGLMRATTVFLAAALLTQGITAGLLLSDEDGSQLHHATGGVVTIALVLQTIAAFLVWRVGRGSGRYLAVTALLFVFTSIQFVVGGNGNVAVHVPLGVALFGAGAVLAAQVWTTRPARTAD</sequence>
<keyword evidence="3" id="KW-1185">Reference proteome</keyword>
<accession>A0ABP7V7D9</accession>